<dbReference type="EMBL" id="JAFGDB010000011">
    <property type="protein sequence ID" value="MBN2066964.1"/>
    <property type="molecule type" value="Genomic_DNA"/>
</dbReference>
<comment type="caution">
    <text evidence="1">The sequence shown here is derived from an EMBL/GenBank/DDBJ whole genome shotgun (WGS) entry which is preliminary data.</text>
</comment>
<protein>
    <submittedName>
        <fullName evidence="1">Uncharacterized protein</fullName>
    </submittedName>
</protein>
<gene>
    <name evidence="1" type="ORF">JW744_00670</name>
</gene>
<dbReference type="PROSITE" id="PS51257">
    <property type="entry name" value="PROKAR_LIPOPROTEIN"/>
    <property type="match status" value="1"/>
</dbReference>
<evidence type="ECO:0000313" key="2">
    <source>
        <dbReference type="Proteomes" id="UP000809243"/>
    </source>
</evidence>
<sequence>MNSTKIAILSILSIALIALLGCVEEGACTEEAKVCPDGSTVGRNPALNCEFDPCPECVGEGGTIPVIAEPPECCAGLTLIPPKEEMILGISGICTANCGNGACDMETESSFNCPVDCPQAEQVVGPEAYANEGEAFGALEQELEGLPEPSLEELEGLIGE</sequence>
<proteinExistence type="predicted"/>
<dbReference type="AlphaFoldDB" id="A0A939C6T8"/>
<reference evidence="1" key="1">
    <citation type="submission" date="2021-01" db="EMBL/GenBank/DDBJ databases">
        <title>Active Sulfur Cycling in an Early Earth Analoge.</title>
        <authorList>
            <person name="Hahn C.R."/>
            <person name="Youssef N.H."/>
            <person name="Elshahed M."/>
        </authorList>
    </citation>
    <scope>NUCLEOTIDE SEQUENCE</scope>
    <source>
        <strain evidence="1">Zod_Metabat.1151</strain>
    </source>
</reference>
<evidence type="ECO:0000313" key="1">
    <source>
        <dbReference type="EMBL" id="MBN2066964.1"/>
    </source>
</evidence>
<name>A0A939C6T8_9ARCH</name>
<dbReference type="Proteomes" id="UP000809243">
    <property type="component" value="Unassembled WGS sequence"/>
</dbReference>
<organism evidence="1 2">
    <name type="scientific">Candidatus Iainarchaeum sp</name>
    <dbReference type="NCBI Taxonomy" id="3101447"/>
    <lineage>
        <taxon>Archaea</taxon>
        <taxon>Candidatus Iainarchaeota</taxon>
        <taxon>Candidatus Iainarchaeia</taxon>
        <taxon>Candidatus Iainarchaeales</taxon>
        <taxon>Candidatus Iainarchaeaceae</taxon>
        <taxon>Candidatus Iainarchaeum</taxon>
    </lineage>
</organism>
<accession>A0A939C6T8</accession>